<dbReference type="GO" id="GO:0000166">
    <property type="term" value="F:nucleotide binding"/>
    <property type="evidence" value="ECO:0007669"/>
    <property type="project" value="InterPro"/>
</dbReference>
<dbReference type="EMBL" id="AP012338">
    <property type="protein sequence ID" value="BAM02582.1"/>
    <property type="molecule type" value="Genomic_DNA"/>
</dbReference>
<dbReference type="Pfam" id="PF22725">
    <property type="entry name" value="GFO_IDH_MocA_C3"/>
    <property type="match status" value="1"/>
</dbReference>
<accession>I0IBE4</accession>
<dbReference type="Gene3D" id="3.30.360.10">
    <property type="entry name" value="Dihydrodipicolinate Reductase, domain 2"/>
    <property type="match status" value="1"/>
</dbReference>
<dbReference type="PANTHER" id="PTHR43818:SF11">
    <property type="entry name" value="BCDNA.GH03377"/>
    <property type="match status" value="1"/>
</dbReference>
<feature type="domain" description="GFO/IDH/MocA-like oxidoreductase" evidence="3">
    <location>
        <begin position="137"/>
        <end position="264"/>
    </location>
</feature>
<gene>
    <name evidence="4" type="ordered locus">PSMK_04230</name>
</gene>
<name>I0IBE4_PHYMF</name>
<keyword evidence="5" id="KW-1185">Reference proteome</keyword>
<dbReference type="KEGG" id="phm:PSMK_04230"/>
<evidence type="ECO:0000259" key="2">
    <source>
        <dbReference type="Pfam" id="PF01408"/>
    </source>
</evidence>
<dbReference type="eggNOG" id="COG0673">
    <property type="taxonomic scope" value="Bacteria"/>
</dbReference>
<dbReference type="SUPFAM" id="SSF51735">
    <property type="entry name" value="NAD(P)-binding Rossmann-fold domains"/>
    <property type="match status" value="1"/>
</dbReference>
<feature type="domain" description="Gfo/Idh/MocA-like oxidoreductase N-terminal" evidence="2">
    <location>
        <begin position="14"/>
        <end position="123"/>
    </location>
</feature>
<protein>
    <submittedName>
        <fullName evidence="4">Putative oxidoreductase</fullName>
    </submittedName>
</protein>
<dbReference type="Pfam" id="PF01408">
    <property type="entry name" value="GFO_IDH_MocA"/>
    <property type="match status" value="1"/>
</dbReference>
<evidence type="ECO:0000259" key="3">
    <source>
        <dbReference type="Pfam" id="PF22725"/>
    </source>
</evidence>
<dbReference type="SUPFAM" id="SSF55347">
    <property type="entry name" value="Glyceraldehyde-3-phosphate dehydrogenase-like, C-terminal domain"/>
    <property type="match status" value="1"/>
</dbReference>
<dbReference type="Proteomes" id="UP000007881">
    <property type="component" value="Chromosome"/>
</dbReference>
<sequence length="356" mass="37139">MSGSVADEAAPATLRFGCIGFGRVGRKRAGVLRGLGHRVAAVFDPAGVDDPPAGAAVAASRDALLATPGLDAVVVAAFPVAAADAVSAALDAGLHVFCEKPPGRTLADAEAMAAASSRHPDRVLQFGFNHRHHPALRAARRLVDDGAANGLGRVISARGVYGKAGGRDFEAQWRSDPALAGGGILTDQGIHLVDLLLWFCGPFHSVKAHVVNAYWGIEQEDNAAAILVGDGPDGRSPCFATLHSSATQWQHRFELELGMTGGSVRVDGILSSTGSYGGGTETLTVARTEDALRPASLGRPRAEVVSFDRDDSWEREMRSFCAAVRAGCPAAAGTSRDAVAAMVLLEWIYREGGRGR</sequence>
<evidence type="ECO:0000313" key="4">
    <source>
        <dbReference type="EMBL" id="BAM02582.1"/>
    </source>
</evidence>
<dbReference type="GO" id="GO:0016491">
    <property type="term" value="F:oxidoreductase activity"/>
    <property type="evidence" value="ECO:0007669"/>
    <property type="project" value="UniProtKB-KW"/>
</dbReference>
<proteinExistence type="predicted"/>
<dbReference type="PANTHER" id="PTHR43818">
    <property type="entry name" value="BCDNA.GH03377"/>
    <property type="match status" value="1"/>
</dbReference>
<dbReference type="STRING" id="1142394.PSMK_04230"/>
<keyword evidence="1" id="KW-0560">Oxidoreductase</keyword>
<dbReference type="Gene3D" id="3.40.50.720">
    <property type="entry name" value="NAD(P)-binding Rossmann-like Domain"/>
    <property type="match status" value="1"/>
</dbReference>
<dbReference type="InterPro" id="IPR050463">
    <property type="entry name" value="Gfo/Idh/MocA_oxidrdct_glycsds"/>
</dbReference>
<dbReference type="AlphaFoldDB" id="I0IBE4"/>
<evidence type="ECO:0000313" key="5">
    <source>
        <dbReference type="Proteomes" id="UP000007881"/>
    </source>
</evidence>
<dbReference type="RefSeq" id="WP_014435802.1">
    <property type="nucleotide sequence ID" value="NC_017080.1"/>
</dbReference>
<dbReference type="HOGENOM" id="CLU_023194_1_2_0"/>
<dbReference type="InterPro" id="IPR000683">
    <property type="entry name" value="Gfo/Idh/MocA-like_OxRdtase_N"/>
</dbReference>
<reference evidence="4 5" key="1">
    <citation type="submission" date="2012-02" db="EMBL/GenBank/DDBJ databases">
        <title>Complete genome sequence of Phycisphaera mikurensis NBRC 102666.</title>
        <authorList>
            <person name="Ankai A."/>
            <person name="Hosoyama A."/>
            <person name="Terui Y."/>
            <person name="Sekine M."/>
            <person name="Fukai R."/>
            <person name="Kato Y."/>
            <person name="Nakamura S."/>
            <person name="Yamada-Narita S."/>
            <person name="Kawakoshi A."/>
            <person name="Fukunaga Y."/>
            <person name="Yamazaki S."/>
            <person name="Fujita N."/>
        </authorList>
    </citation>
    <scope>NUCLEOTIDE SEQUENCE [LARGE SCALE GENOMIC DNA]</scope>
    <source>
        <strain evidence="5">NBRC 102666 / KCTC 22515 / FYK2301M01</strain>
    </source>
</reference>
<organism evidence="4 5">
    <name type="scientific">Phycisphaera mikurensis (strain NBRC 102666 / KCTC 22515 / FYK2301M01)</name>
    <dbReference type="NCBI Taxonomy" id="1142394"/>
    <lineage>
        <taxon>Bacteria</taxon>
        <taxon>Pseudomonadati</taxon>
        <taxon>Planctomycetota</taxon>
        <taxon>Phycisphaerae</taxon>
        <taxon>Phycisphaerales</taxon>
        <taxon>Phycisphaeraceae</taxon>
        <taxon>Phycisphaera</taxon>
    </lineage>
</organism>
<dbReference type="InterPro" id="IPR055170">
    <property type="entry name" value="GFO_IDH_MocA-like_dom"/>
</dbReference>
<evidence type="ECO:0000256" key="1">
    <source>
        <dbReference type="ARBA" id="ARBA00023002"/>
    </source>
</evidence>
<dbReference type="InterPro" id="IPR036291">
    <property type="entry name" value="NAD(P)-bd_dom_sf"/>
</dbReference>